<keyword evidence="5 10" id="KW-0276">Fatty acid metabolism</keyword>
<dbReference type="PANTHER" id="PTHR11157:SF17">
    <property type="entry name" value="ELONGATION OF VERY LONG CHAIN FATTY ACIDS PROTEIN 6"/>
    <property type="match status" value="1"/>
</dbReference>
<accession>A0A1D2MLL5</accession>
<feature type="transmembrane region" description="Helical" evidence="10">
    <location>
        <begin position="219"/>
        <end position="242"/>
    </location>
</feature>
<comment type="caution">
    <text evidence="11">The sequence shown here is derived from an EMBL/GenBank/DDBJ whole genome shotgun (WGS) entry which is preliminary data.</text>
</comment>
<keyword evidence="7 10" id="KW-0443">Lipid metabolism</keyword>
<feature type="transmembrane region" description="Helical" evidence="10">
    <location>
        <begin position="51"/>
        <end position="73"/>
    </location>
</feature>
<evidence type="ECO:0000256" key="6">
    <source>
        <dbReference type="ARBA" id="ARBA00022989"/>
    </source>
</evidence>
<evidence type="ECO:0000256" key="10">
    <source>
        <dbReference type="RuleBase" id="RU361115"/>
    </source>
</evidence>
<evidence type="ECO:0000256" key="5">
    <source>
        <dbReference type="ARBA" id="ARBA00022832"/>
    </source>
</evidence>
<dbReference type="GO" id="GO:0005789">
    <property type="term" value="C:endoplasmic reticulum membrane"/>
    <property type="evidence" value="ECO:0007669"/>
    <property type="project" value="TreeGrafter"/>
</dbReference>
<evidence type="ECO:0000256" key="4">
    <source>
        <dbReference type="ARBA" id="ARBA00022692"/>
    </source>
</evidence>
<dbReference type="GO" id="GO:0030148">
    <property type="term" value="P:sphingolipid biosynthetic process"/>
    <property type="evidence" value="ECO:0007669"/>
    <property type="project" value="TreeGrafter"/>
</dbReference>
<reference evidence="11 12" key="1">
    <citation type="journal article" date="2016" name="Genome Biol. Evol.">
        <title>Gene Family Evolution Reflects Adaptation to Soil Environmental Stressors in the Genome of the Collembolan Orchesella cincta.</title>
        <authorList>
            <person name="Faddeeva-Vakhrusheva A."/>
            <person name="Derks M.F."/>
            <person name="Anvar S.Y."/>
            <person name="Agamennone V."/>
            <person name="Suring W."/>
            <person name="Smit S."/>
            <person name="van Straalen N.M."/>
            <person name="Roelofs D."/>
        </authorList>
    </citation>
    <scope>NUCLEOTIDE SEQUENCE [LARGE SCALE GENOMIC DNA]</scope>
    <source>
        <tissue evidence="11">Mixed pool</tissue>
    </source>
</reference>
<dbReference type="GO" id="GO:0009922">
    <property type="term" value="F:fatty acid elongase activity"/>
    <property type="evidence" value="ECO:0007669"/>
    <property type="project" value="UniProtKB-EC"/>
</dbReference>
<evidence type="ECO:0000313" key="12">
    <source>
        <dbReference type="Proteomes" id="UP000094527"/>
    </source>
</evidence>
<dbReference type="OMA" id="PIIFLHW"/>
<dbReference type="GO" id="GO:0042761">
    <property type="term" value="P:very long-chain fatty acid biosynthetic process"/>
    <property type="evidence" value="ECO:0007669"/>
    <property type="project" value="TreeGrafter"/>
</dbReference>
<dbReference type="EC" id="2.3.1.199" evidence="10"/>
<dbReference type="GO" id="GO:0034626">
    <property type="term" value="P:fatty acid elongation, polyunsaturated fatty acid"/>
    <property type="evidence" value="ECO:0007669"/>
    <property type="project" value="TreeGrafter"/>
</dbReference>
<evidence type="ECO:0000313" key="11">
    <source>
        <dbReference type="EMBL" id="ODM93936.1"/>
    </source>
</evidence>
<dbReference type="PROSITE" id="PS01188">
    <property type="entry name" value="ELO"/>
    <property type="match status" value="1"/>
</dbReference>
<evidence type="ECO:0000256" key="8">
    <source>
        <dbReference type="ARBA" id="ARBA00023136"/>
    </source>
</evidence>
<feature type="transmembrane region" description="Helical" evidence="10">
    <location>
        <begin position="135"/>
        <end position="158"/>
    </location>
</feature>
<comment type="similarity">
    <text evidence="10">Belongs to the ELO family.</text>
</comment>
<gene>
    <name evidence="11" type="ORF">Ocin01_12752</name>
</gene>
<feature type="transmembrane region" description="Helical" evidence="10">
    <location>
        <begin position="165"/>
        <end position="182"/>
    </location>
</feature>
<name>A0A1D2MLL5_ORCCI</name>
<comment type="catalytic activity">
    <reaction evidence="10">
        <text>a very-long-chain acyl-CoA + malonyl-CoA + H(+) = a very-long-chain 3-oxoacyl-CoA + CO2 + CoA</text>
        <dbReference type="Rhea" id="RHEA:32727"/>
        <dbReference type="ChEBI" id="CHEBI:15378"/>
        <dbReference type="ChEBI" id="CHEBI:16526"/>
        <dbReference type="ChEBI" id="CHEBI:57287"/>
        <dbReference type="ChEBI" id="CHEBI:57384"/>
        <dbReference type="ChEBI" id="CHEBI:90725"/>
        <dbReference type="ChEBI" id="CHEBI:90736"/>
        <dbReference type="EC" id="2.3.1.199"/>
    </reaction>
</comment>
<comment type="subcellular location">
    <subcellularLocation>
        <location evidence="1">Membrane</location>
        <topology evidence="1">Multi-pass membrane protein</topology>
    </subcellularLocation>
</comment>
<keyword evidence="9 10" id="KW-0275">Fatty acid biosynthesis</keyword>
<dbReference type="Pfam" id="PF01151">
    <property type="entry name" value="ELO"/>
    <property type="match status" value="1"/>
</dbReference>
<evidence type="ECO:0000256" key="2">
    <source>
        <dbReference type="ARBA" id="ARBA00022516"/>
    </source>
</evidence>
<dbReference type="AlphaFoldDB" id="A0A1D2MLL5"/>
<dbReference type="STRING" id="48709.A0A1D2MLL5"/>
<evidence type="ECO:0000256" key="7">
    <source>
        <dbReference type="ARBA" id="ARBA00023098"/>
    </source>
</evidence>
<keyword evidence="12" id="KW-1185">Reference proteome</keyword>
<feature type="transmembrane region" description="Helical" evidence="10">
    <location>
        <begin position="262"/>
        <end position="281"/>
    </location>
</feature>
<dbReference type="InterPro" id="IPR002076">
    <property type="entry name" value="ELO_fam"/>
</dbReference>
<keyword evidence="6 10" id="KW-1133">Transmembrane helix</keyword>
<dbReference type="InterPro" id="IPR030457">
    <property type="entry name" value="ELO_CS"/>
</dbReference>
<dbReference type="Proteomes" id="UP000094527">
    <property type="component" value="Unassembled WGS sequence"/>
</dbReference>
<dbReference type="PANTHER" id="PTHR11157">
    <property type="entry name" value="FATTY ACID ACYL TRANSFERASE-RELATED"/>
    <property type="match status" value="1"/>
</dbReference>
<keyword evidence="3 10" id="KW-0808">Transferase</keyword>
<evidence type="ECO:0000256" key="9">
    <source>
        <dbReference type="ARBA" id="ARBA00023160"/>
    </source>
</evidence>
<evidence type="ECO:0000256" key="3">
    <source>
        <dbReference type="ARBA" id="ARBA00022679"/>
    </source>
</evidence>
<keyword evidence="2 10" id="KW-0444">Lipid biosynthesis</keyword>
<organism evidence="11 12">
    <name type="scientific">Orchesella cincta</name>
    <name type="common">Springtail</name>
    <name type="synonym">Podura cincta</name>
    <dbReference type="NCBI Taxonomy" id="48709"/>
    <lineage>
        <taxon>Eukaryota</taxon>
        <taxon>Metazoa</taxon>
        <taxon>Ecdysozoa</taxon>
        <taxon>Arthropoda</taxon>
        <taxon>Hexapoda</taxon>
        <taxon>Collembola</taxon>
        <taxon>Entomobryomorpha</taxon>
        <taxon>Entomobryoidea</taxon>
        <taxon>Orchesellidae</taxon>
        <taxon>Orchesellinae</taxon>
        <taxon>Orchesella</taxon>
    </lineage>
</organism>
<protein>
    <recommendedName>
        <fullName evidence="10">Elongation of very long chain fatty acids protein</fullName>
        <ecNumber evidence="10">2.3.1.199</ecNumber>
    </recommendedName>
    <alternativeName>
        <fullName evidence="10">Very-long-chain 3-oxoacyl-CoA synthase</fullName>
    </alternativeName>
</protein>
<keyword evidence="4 10" id="KW-0812">Transmembrane</keyword>
<dbReference type="OrthoDB" id="10259681at2759"/>
<feature type="transmembrane region" description="Helical" evidence="10">
    <location>
        <begin position="85"/>
        <end position="104"/>
    </location>
</feature>
<proteinExistence type="inferred from homology"/>
<dbReference type="EMBL" id="LJIJ01000887">
    <property type="protein sequence ID" value="ODM93936.1"/>
    <property type="molecule type" value="Genomic_DNA"/>
</dbReference>
<evidence type="ECO:0000256" key="1">
    <source>
        <dbReference type="ARBA" id="ARBA00004141"/>
    </source>
</evidence>
<keyword evidence="8 10" id="KW-0472">Membrane</keyword>
<sequence>MTSESEGTRYVPEFSRYIPTPYDPVQDPTYLRVWGFEKVSLDYWRAWFAVNWPWCLVISAVYLSIIFSIQLYMRNRPPLVLRKTLALWNLFLAVFSFFGTIRTWPEMIHIFKQDTPLYDRFHNSVCQRTNHDQAAVFWGLLFTLSKAVELGDTLFIVFRKQRLIFLHWYHHITVLGYTWYTYETYDATSRWFMVMNYMVHTLMYTYYGLKSLGIRVPRAVAMLITTLQLSQMIVGVTVNMYARYLKSVGSDCLIPKSHIDMALIMYGSYFVLFGQFFYNAYFGARARAAKKNI</sequence>
<dbReference type="GO" id="GO:0019367">
    <property type="term" value="P:fatty acid elongation, saturated fatty acid"/>
    <property type="evidence" value="ECO:0007669"/>
    <property type="project" value="TreeGrafter"/>
</dbReference>
<dbReference type="GO" id="GO:0034625">
    <property type="term" value="P:fatty acid elongation, monounsaturated fatty acid"/>
    <property type="evidence" value="ECO:0007669"/>
    <property type="project" value="TreeGrafter"/>
</dbReference>
<feature type="transmembrane region" description="Helical" evidence="10">
    <location>
        <begin position="188"/>
        <end position="207"/>
    </location>
</feature>